<comment type="caution">
    <text evidence="1">The sequence shown here is derived from an EMBL/GenBank/DDBJ whole genome shotgun (WGS) entry which is preliminary data.</text>
</comment>
<reference evidence="1" key="1">
    <citation type="submission" date="2021-12" db="EMBL/GenBank/DDBJ databases">
        <title>Enterovibrio ZSDZ35 sp. nov. and Enterovibrio ZSDZ42 sp. nov., isolated from coastal seawater in Qingdao.</title>
        <authorList>
            <person name="Zhang P."/>
        </authorList>
    </citation>
    <scope>NUCLEOTIDE SEQUENCE</scope>
    <source>
        <strain evidence="1">ZSDZ42</strain>
    </source>
</reference>
<sequence length="732" mass="84496">MFKLISVATHIFDKFSFESKLIISLALVYSIMVGPLQASEFPFAYLDDALLPTDKASASYQHSQFERGGEGNFLVKVYYKESKQVYLTTTGQLDDTGTLVYQGDYTFSYPNGALKEKGHFDEGKRDGEVIAYRQDGTISEQSTYDKRLLTERLLFSSDGSVSRKDTYEYDPDNSDNYTHHSKIGDNIICTSYYVNGLKDGIQESEDLSLKLKMFDPYVAGERHGLVVVYINEMKRQTQYFSHGKKHGNYSKYNESGNLIYESNFHNGLVSGETNYYFDNGNLSEKRLYGERERLVSWEKYFETGQLKEKMQHDEGGNIHIKELGTLGQTVSTTFRPLDSQEWNITKDFGFGGALLQIIKSKDGQLEKHIKVFYQNGIIKSERIDDDNGRYVERRWNEDGTLTTETILPKDERKWNVRAKYYGNGALRQEIKELISERKYLLTRYSDTGELLERTQKVDDKREGIQLYNSYGTIEHTEFENDQPHGKYEKVNAKGELLEEGVYKRGQKHGLWRQIDVRFLPIPRELGIGDIELKLDHVVKRSSLEIEYQNGALHGIYRFTDQDGVQRIAGQFDAGTPIGNWMVRTSADGLVIYKNNTNKPDADGYRVEANLEKALVVQGTYLDGLRTGKWRAFTYFGELQLEGVFERGVPVGVWKRFYRYTRAVECNMNYKDGYPLGRWQHFNNEGEMVWDKYLDFRSSSSNTQNPNWSPRRDHNDIPWACNINVPNAFLLEG</sequence>
<dbReference type="Gene3D" id="2.20.110.10">
    <property type="entry name" value="Histone H3 K4-specific methyltransferase SET7/9 N-terminal domain"/>
    <property type="match status" value="3"/>
</dbReference>
<dbReference type="InterPro" id="IPR011652">
    <property type="entry name" value="MORN_2"/>
</dbReference>
<evidence type="ECO:0000313" key="2">
    <source>
        <dbReference type="Proteomes" id="UP001149400"/>
    </source>
</evidence>
<name>A0ABT5R8S0_9GAMM</name>
<dbReference type="Proteomes" id="UP001149400">
    <property type="component" value="Unassembled WGS sequence"/>
</dbReference>
<gene>
    <name evidence="1" type="ORF">LRP50_24900</name>
</gene>
<dbReference type="EMBL" id="JAJUBC010000056">
    <property type="protein sequence ID" value="MDD1796364.1"/>
    <property type="molecule type" value="Genomic_DNA"/>
</dbReference>
<evidence type="ECO:0000313" key="1">
    <source>
        <dbReference type="EMBL" id="MDD1796364.1"/>
    </source>
</evidence>
<dbReference type="RefSeq" id="WP_274167090.1">
    <property type="nucleotide sequence ID" value="NZ_JAJUBC010000056.1"/>
</dbReference>
<dbReference type="PANTHER" id="PTHR33706:SF1">
    <property type="entry name" value="TPR REPEAT PROTEIN"/>
    <property type="match status" value="1"/>
</dbReference>
<dbReference type="PANTHER" id="PTHR33706">
    <property type="entry name" value="MORN VARIANT REPEAT PROTEIN"/>
    <property type="match status" value="1"/>
</dbReference>
<accession>A0ABT5R8S0</accession>
<keyword evidence="2" id="KW-1185">Reference proteome</keyword>
<protein>
    <submittedName>
        <fullName evidence="1">Uncharacterized protein</fullName>
    </submittedName>
</protein>
<dbReference type="Gene3D" id="3.90.930.1">
    <property type="match status" value="2"/>
</dbReference>
<dbReference type="Pfam" id="PF07661">
    <property type="entry name" value="MORN_2"/>
    <property type="match status" value="2"/>
</dbReference>
<proteinExistence type="predicted"/>
<dbReference type="SUPFAM" id="SSF82185">
    <property type="entry name" value="Histone H3 K4-specific methyltransferase SET7/9 N-terminal domain"/>
    <property type="match status" value="4"/>
</dbReference>
<organism evidence="1 2">
    <name type="scientific">Enterovibrio gelatinilyticus</name>
    <dbReference type="NCBI Taxonomy" id="2899819"/>
    <lineage>
        <taxon>Bacteria</taxon>
        <taxon>Pseudomonadati</taxon>
        <taxon>Pseudomonadota</taxon>
        <taxon>Gammaproteobacteria</taxon>
        <taxon>Vibrionales</taxon>
        <taxon>Vibrionaceae</taxon>
        <taxon>Enterovibrio</taxon>
    </lineage>
</organism>